<gene>
    <name evidence="2" type="ORF">QQF64_018298</name>
</gene>
<name>A0ABR3LC71_9TELE</name>
<accession>A0ABR3LC71</accession>
<protein>
    <recommendedName>
        <fullName evidence="4">DUF4371 domain-containing protein</fullName>
    </recommendedName>
</protein>
<dbReference type="Proteomes" id="UP001558613">
    <property type="component" value="Unassembled WGS sequence"/>
</dbReference>
<comment type="caution">
    <text evidence="2">The sequence shown here is derived from an EMBL/GenBank/DDBJ whole genome shotgun (WGS) entry which is preliminary data.</text>
</comment>
<dbReference type="InterPro" id="IPR012337">
    <property type="entry name" value="RNaseH-like_sf"/>
</dbReference>
<reference evidence="2 3" key="1">
    <citation type="submission" date="2023-09" db="EMBL/GenBank/DDBJ databases">
        <authorList>
            <person name="Wang M."/>
        </authorList>
    </citation>
    <scope>NUCLEOTIDE SEQUENCE [LARGE SCALE GENOMIC DNA]</scope>
    <source>
        <strain evidence="2">GT-2023</strain>
        <tissue evidence="2">Liver</tissue>
    </source>
</reference>
<proteinExistence type="predicted"/>
<evidence type="ECO:0000313" key="3">
    <source>
        <dbReference type="Proteomes" id="UP001558613"/>
    </source>
</evidence>
<evidence type="ECO:0000256" key="1">
    <source>
        <dbReference type="SAM" id="MobiDB-lite"/>
    </source>
</evidence>
<evidence type="ECO:0008006" key="4">
    <source>
        <dbReference type="Google" id="ProtNLM"/>
    </source>
</evidence>
<dbReference type="SUPFAM" id="SSF53098">
    <property type="entry name" value="Ribonuclease H-like"/>
    <property type="match status" value="1"/>
</dbReference>
<evidence type="ECO:0000313" key="2">
    <source>
        <dbReference type="EMBL" id="KAL1250502.1"/>
    </source>
</evidence>
<dbReference type="PANTHER" id="PTHR37162">
    <property type="entry name" value="HAT FAMILY DIMERISATION DOMAINCONTAINING PROTEIN-RELATED"/>
    <property type="match status" value="1"/>
</dbReference>
<sequence length="671" mass="76400">MRELNEEDSLYVAQLHSEGRCKWSWAWLKVEAMVLGSLAEHSLPFTMTPVIVNLAQTLAQDKVALSRMKLSRTAAKYKMVHGMGKTFSDRIISNIKKLPFSINLDEATSSSDKKVLSILVSYYNPERKAVDVEHLGSFEVLKVTTATLENALDKFFTDNDIPWSNMVSMMMDSCAVMRGSNSGLETRVQHNHCSELLDIDGDSCHHMHNASKRFSSAFNGHLEQLFSDLHTDHKWASDQRAYLQEICDYMSIPGSTPKRFIPHRWLSSYDVGLSTQTMLPAYKVLFFGFMNAEDKAPYKEPLEKLYDAHHVNEKAQRRIQTFHKDLSGKGMTQQGRDRKQRLVKKLWHEDTKTELHLSVYIGVLAILKEYVMVFQGRDTLVHKLHDKQLQVFTNFLACFVKPEHLPPIPRTLAGLELKGDKLLPARDMYVGRVADRFRREHPKHHSKLPLESMTLQCLSAVDPIARGHSKTGHLLRELMEMLSKFFPADVDVQQEILQYGLDQSLPTFTDGEDAVSWWADVSDTERYPALTKTAQTALSVFHGPLIESSFSYMSEIIDSKSGSMSISTLSAIQTVKHTMLTQKKTAVEMFNRDNIKYGQVDQKMRQNILSAGSKDKALRKQAALKEMERRRVFDCQPSSSTAAARRTKAEEEALARRRHAAKQRKRALSCA</sequence>
<organism evidence="2 3">
    <name type="scientific">Cirrhinus molitorella</name>
    <name type="common">mud carp</name>
    <dbReference type="NCBI Taxonomy" id="172907"/>
    <lineage>
        <taxon>Eukaryota</taxon>
        <taxon>Metazoa</taxon>
        <taxon>Chordata</taxon>
        <taxon>Craniata</taxon>
        <taxon>Vertebrata</taxon>
        <taxon>Euteleostomi</taxon>
        <taxon>Actinopterygii</taxon>
        <taxon>Neopterygii</taxon>
        <taxon>Teleostei</taxon>
        <taxon>Ostariophysi</taxon>
        <taxon>Cypriniformes</taxon>
        <taxon>Cyprinidae</taxon>
        <taxon>Labeoninae</taxon>
        <taxon>Labeonini</taxon>
        <taxon>Cirrhinus</taxon>
    </lineage>
</organism>
<keyword evidence="3" id="KW-1185">Reference proteome</keyword>
<dbReference type="PANTHER" id="PTHR37162:SF1">
    <property type="entry name" value="BED-TYPE DOMAIN-CONTAINING PROTEIN"/>
    <property type="match status" value="1"/>
</dbReference>
<dbReference type="EMBL" id="JAYMGO010000022">
    <property type="protein sequence ID" value="KAL1250502.1"/>
    <property type="molecule type" value="Genomic_DNA"/>
</dbReference>
<feature type="region of interest" description="Disordered" evidence="1">
    <location>
        <begin position="634"/>
        <end position="671"/>
    </location>
</feature>
<feature type="compositionally biased region" description="Basic residues" evidence="1">
    <location>
        <begin position="656"/>
        <end position="671"/>
    </location>
</feature>